<name>A0A371AZS7_9FIRM</name>
<protein>
    <submittedName>
        <fullName evidence="1">Uncharacterized protein</fullName>
    </submittedName>
</protein>
<sequence length="88" mass="10813">MNKRQKKKIIRNYHRQFCHVSYWNKKDKYRQKYYNYQCPKCGWDSIDADEDIVLGNILWQQGGFYDYQFEVEYKCPVCNTVFSYVDGN</sequence>
<dbReference type="AlphaFoldDB" id="A0A371AZS7"/>
<evidence type="ECO:0000313" key="2">
    <source>
        <dbReference type="Proteomes" id="UP000255036"/>
    </source>
</evidence>
<reference evidence="1 2" key="1">
    <citation type="submission" date="2018-07" db="EMBL/GenBank/DDBJ databases">
        <title>Anaerosacharophilus polymeroproducens gen. nov. sp. nov., an anaerobic bacterium isolated from salt field.</title>
        <authorList>
            <person name="Kim W."/>
            <person name="Yang S.-H."/>
            <person name="Oh J."/>
            <person name="Lee J.-H."/>
            <person name="Kwon K.K."/>
        </authorList>
    </citation>
    <scope>NUCLEOTIDE SEQUENCE [LARGE SCALE GENOMIC DNA]</scope>
    <source>
        <strain evidence="1 2">MCWD5</strain>
    </source>
</reference>
<evidence type="ECO:0000313" key="1">
    <source>
        <dbReference type="EMBL" id="RDU25043.1"/>
    </source>
</evidence>
<dbReference type="Proteomes" id="UP000255036">
    <property type="component" value="Unassembled WGS sequence"/>
</dbReference>
<comment type="caution">
    <text evidence="1">The sequence shown here is derived from an EMBL/GenBank/DDBJ whole genome shotgun (WGS) entry which is preliminary data.</text>
</comment>
<dbReference type="RefSeq" id="WP_115480369.1">
    <property type="nucleotide sequence ID" value="NZ_QRCT01000008.1"/>
</dbReference>
<keyword evidence="2" id="KW-1185">Reference proteome</keyword>
<organism evidence="1 2">
    <name type="scientific">Anaerosacchariphilus polymeriproducens</name>
    <dbReference type="NCBI Taxonomy" id="1812858"/>
    <lineage>
        <taxon>Bacteria</taxon>
        <taxon>Bacillati</taxon>
        <taxon>Bacillota</taxon>
        <taxon>Clostridia</taxon>
        <taxon>Lachnospirales</taxon>
        <taxon>Lachnospiraceae</taxon>
        <taxon>Anaerosacchariphilus</taxon>
    </lineage>
</organism>
<gene>
    <name evidence="1" type="ORF">DWV06_01245</name>
</gene>
<proteinExistence type="predicted"/>
<dbReference type="EMBL" id="QRCT01000008">
    <property type="protein sequence ID" value="RDU25043.1"/>
    <property type="molecule type" value="Genomic_DNA"/>
</dbReference>
<accession>A0A371AZS7</accession>